<evidence type="ECO:0000313" key="1">
    <source>
        <dbReference type="EMBL" id="WTW66786.1"/>
    </source>
</evidence>
<dbReference type="Pfam" id="PF01547">
    <property type="entry name" value="SBP_bac_1"/>
    <property type="match status" value="1"/>
</dbReference>
<dbReference type="PANTHER" id="PTHR43649:SF12">
    <property type="entry name" value="DIACETYLCHITOBIOSE BINDING PROTEIN DASA"/>
    <property type="match status" value="1"/>
</dbReference>
<dbReference type="PANTHER" id="PTHR43649">
    <property type="entry name" value="ARABINOSE-BINDING PROTEIN-RELATED"/>
    <property type="match status" value="1"/>
</dbReference>
<name>A0AAU2VHI6_9ACTN</name>
<dbReference type="InterPro" id="IPR050490">
    <property type="entry name" value="Bact_solute-bd_prot1"/>
</dbReference>
<reference evidence="1" key="1">
    <citation type="submission" date="2022-10" db="EMBL/GenBank/DDBJ databases">
        <title>The complete genomes of actinobacterial strains from the NBC collection.</title>
        <authorList>
            <person name="Joergensen T.S."/>
            <person name="Alvarez Arevalo M."/>
            <person name="Sterndorff E.B."/>
            <person name="Faurdal D."/>
            <person name="Vuksanovic O."/>
            <person name="Mourched A.-S."/>
            <person name="Charusanti P."/>
            <person name="Shaw S."/>
            <person name="Blin K."/>
            <person name="Weber T."/>
        </authorList>
    </citation>
    <scope>NUCLEOTIDE SEQUENCE</scope>
    <source>
        <strain evidence="1">NBC_00008</strain>
    </source>
</reference>
<gene>
    <name evidence="1" type="ORF">OG398_00135</name>
</gene>
<accession>A0AAU2VHI6</accession>
<dbReference type="InterPro" id="IPR006059">
    <property type="entry name" value="SBP"/>
</dbReference>
<proteinExistence type="predicted"/>
<sequence length="419" mass="45092">MWTFKQSHVAALEAAAKKFTAETGTKVNIQAVTPDDAFLTKVQAAARTNDLPDVLEVHANGDDLAFGGAGLLEDLSKDVDRTWLDQYLPQVLADGTVTEDVYRNSLTEGSKTQGVEKGQRFSVPLTVGTQGVVYMNKSRAEEAGITEAPTTWEGFVEALAKMKKAHPSNGGMTIGIKQPSTALEWLMQPMAYGMLGKDRFEALFGPDAAKGWSSADGQKVLNTYNQVTPYWVPGTQSKGIDEADLAFAQGKASFDIGGTYTLAFLAENGYDADNLMTFPVPPPKDAAIPGLQLSPFSLTGLSVTKKSEHKKEALKWLKFLSRDGIAADFGKQALDVPPNALDKNQSKTLGPVLNSMETAFGSGTKAYNAGYTAYRPSLYDPGKVGAVLAQYTPLKSRSAKSTGAQMSSMIKSYWAEQKK</sequence>
<dbReference type="AlphaFoldDB" id="A0AAU2VHI6"/>
<organism evidence="1">
    <name type="scientific">Streptomyces sp. NBC_00008</name>
    <dbReference type="NCBI Taxonomy" id="2903610"/>
    <lineage>
        <taxon>Bacteria</taxon>
        <taxon>Bacillati</taxon>
        <taxon>Actinomycetota</taxon>
        <taxon>Actinomycetes</taxon>
        <taxon>Kitasatosporales</taxon>
        <taxon>Streptomycetaceae</taxon>
        <taxon>Streptomyces</taxon>
    </lineage>
</organism>
<dbReference type="SUPFAM" id="SSF53850">
    <property type="entry name" value="Periplasmic binding protein-like II"/>
    <property type="match status" value="1"/>
</dbReference>
<dbReference type="EMBL" id="CP108313">
    <property type="protein sequence ID" value="WTW66786.1"/>
    <property type="molecule type" value="Genomic_DNA"/>
</dbReference>
<dbReference type="Gene3D" id="3.40.190.10">
    <property type="entry name" value="Periplasmic binding protein-like II"/>
    <property type="match status" value="1"/>
</dbReference>
<protein>
    <submittedName>
        <fullName evidence="1">Extracellular solute-binding protein</fullName>
    </submittedName>
</protein>